<dbReference type="Pfam" id="PF03152">
    <property type="entry name" value="UFD1_N1"/>
    <property type="match status" value="1"/>
</dbReference>
<protein>
    <recommendedName>
        <fullName evidence="8">Ubiquitin fusion degradaton protein</fullName>
    </recommendedName>
</protein>
<evidence type="ECO:0000313" key="6">
    <source>
        <dbReference type="EMBL" id="GMN28542.1"/>
    </source>
</evidence>
<dbReference type="AlphaFoldDB" id="A0AA88CT09"/>
<proteinExistence type="inferred from homology"/>
<dbReference type="InterPro" id="IPR004854">
    <property type="entry name" value="Ufd1-like"/>
</dbReference>
<evidence type="ECO:0000256" key="2">
    <source>
        <dbReference type="ARBA" id="ARBA00022786"/>
    </source>
</evidence>
<dbReference type="PANTHER" id="PTHR12555">
    <property type="entry name" value="UBIQUITIN FUSION DEGRADATON PROTEIN 1"/>
    <property type="match status" value="1"/>
</dbReference>
<dbReference type="GO" id="GO:0034098">
    <property type="term" value="C:VCP-NPL4-UFD1 AAA ATPase complex"/>
    <property type="evidence" value="ECO:0007669"/>
    <property type="project" value="TreeGrafter"/>
</dbReference>
<comment type="caution">
    <text evidence="6">The sequence shown here is derived from an EMBL/GenBank/DDBJ whole genome shotgun (WGS) entry which is preliminary data.</text>
</comment>
<reference evidence="6" key="1">
    <citation type="submission" date="2023-07" db="EMBL/GenBank/DDBJ databases">
        <title>draft genome sequence of fig (Ficus carica).</title>
        <authorList>
            <person name="Takahashi T."/>
            <person name="Nishimura K."/>
        </authorList>
    </citation>
    <scope>NUCLEOTIDE SEQUENCE</scope>
</reference>
<organism evidence="6 7">
    <name type="scientific">Ficus carica</name>
    <name type="common">Common fig</name>
    <dbReference type="NCBI Taxonomy" id="3494"/>
    <lineage>
        <taxon>Eukaryota</taxon>
        <taxon>Viridiplantae</taxon>
        <taxon>Streptophyta</taxon>
        <taxon>Embryophyta</taxon>
        <taxon>Tracheophyta</taxon>
        <taxon>Spermatophyta</taxon>
        <taxon>Magnoliopsida</taxon>
        <taxon>eudicotyledons</taxon>
        <taxon>Gunneridae</taxon>
        <taxon>Pentapetalae</taxon>
        <taxon>rosids</taxon>
        <taxon>fabids</taxon>
        <taxon>Rosales</taxon>
        <taxon>Moraceae</taxon>
        <taxon>Ficeae</taxon>
        <taxon>Ficus</taxon>
    </lineage>
</organism>
<evidence type="ECO:0008006" key="8">
    <source>
        <dbReference type="Google" id="ProtNLM"/>
    </source>
</evidence>
<dbReference type="InterPro" id="IPR055417">
    <property type="entry name" value="UFD1_N1"/>
</dbReference>
<sequence length="317" mass="35202">MERIFMHYYRCYPITITGEHDHLEYGNKIVMPLSALDLLSSLEIEFPMMFELKNPRETDKVSHCGVIDFSSDEGEVLLPEWIMSRMNLEEGDLISLKSVSLDKGTFVKLRPHETAFVELSNPKAVLEKTLRQFSCLTVGDTIVLHYNGKKFCIDVLETKPDTKAVNIIDVDCEVDFAPALDYKEPEKEKEEEKAKATAVAEMMKAGDVGEETKFRAFVGVGRRLNGKSSSSNGESNKKEGSSSTSGEKSESESTKEVSSTTTSGGSSKNGNLVFGSSKVVNNLGERCKVKEDKKVEKVKEEENGFQPFSGKCYKLSG</sequence>
<dbReference type="EMBL" id="BTGU01000002">
    <property type="protein sequence ID" value="GMN28542.1"/>
    <property type="molecule type" value="Genomic_DNA"/>
</dbReference>
<gene>
    <name evidence="6" type="ORF">TIFTF001_002083</name>
</gene>
<evidence type="ECO:0000259" key="5">
    <source>
        <dbReference type="Pfam" id="PF24842"/>
    </source>
</evidence>
<feature type="compositionally biased region" description="Low complexity" evidence="3">
    <location>
        <begin position="256"/>
        <end position="271"/>
    </location>
</feature>
<dbReference type="PANTHER" id="PTHR12555:SF13">
    <property type="entry name" value="UBIQUITIN RECOGNITION FACTOR IN ER-ASSOCIATED DEGRADATION PROTEIN 1"/>
    <property type="match status" value="1"/>
</dbReference>
<feature type="domain" description="Ubiquitin fusion degradation protein UFD1 N-terminal subdomain 1" evidence="4">
    <location>
        <begin position="5"/>
        <end position="101"/>
    </location>
</feature>
<evidence type="ECO:0000259" key="4">
    <source>
        <dbReference type="Pfam" id="PF03152"/>
    </source>
</evidence>
<dbReference type="Proteomes" id="UP001187192">
    <property type="component" value="Unassembled WGS sequence"/>
</dbReference>
<evidence type="ECO:0000256" key="1">
    <source>
        <dbReference type="ARBA" id="ARBA00006043"/>
    </source>
</evidence>
<dbReference type="GO" id="GO:0006511">
    <property type="term" value="P:ubiquitin-dependent protein catabolic process"/>
    <property type="evidence" value="ECO:0007669"/>
    <property type="project" value="InterPro"/>
</dbReference>
<evidence type="ECO:0000313" key="7">
    <source>
        <dbReference type="Proteomes" id="UP001187192"/>
    </source>
</evidence>
<name>A0AA88CT09_FICCA</name>
<comment type="similarity">
    <text evidence="1">Belongs to the UFD1 family.</text>
</comment>
<dbReference type="GO" id="GO:0036503">
    <property type="term" value="P:ERAD pathway"/>
    <property type="evidence" value="ECO:0007669"/>
    <property type="project" value="TreeGrafter"/>
</dbReference>
<dbReference type="InterPro" id="IPR055418">
    <property type="entry name" value="UFD1_N2"/>
</dbReference>
<keyword evidence="2" id="KW-0833">Ubl conjugation pathway</keyword>
<dbReference type="Pfam" id="PF24842">
    <property type="entry name" value="UFD1_N2"/>
    <property type="match status" value="1"/>
</dbReference>
<accession>A0AA88CT09</accession>
<dbReference type="InterPro" id="IPR042299">
    <property type="entry name" value="Ufd1-like_Nn"/>
</dbReference>
<evidence type="ECO:0000256" key="3">
    <source>
        <dbReference type="SAM" id="MobiDB-lite"/>
    </source>
</evidence>
<keyword evidence="7" id="KW-1185">Reference proteome</keyword>
<dbReference type="Gene3D" id="2.40.40.50">
    <property type="entry name" value="Ubiquitin fusion degradation protein UFD1, N-terminal domain"/>
    <property type="match status" value="1"/>
</dbReference>
<feature type="region of interest" description="Disordered" evidence="3">
    <location>
        <begin position="225"/>
        <end position="275"/>
    </location>
</feature>
<dbReference type="GO" id="GO:0031593">
    <property type="term" value="F:polyubiquitin modification-dependent protein binding"/>
    <property type="evidence" value="ECO:0007669"/>
    <property type="project" value="TreeGrafter"/>
</dbReference>
<feature type="domain" description="Ubiquitin fusion degradation protein UFD1 N-terminal subdomain 2" evidence="5">
    <location>
        <begin position="103"/>
        <end position="178"/>
    </location>
</feature>
<dbReference type="Gene3D" id="3.10.330.10">
    <property type="match status" value="1"/>
</dbReference>